<accession>A0A075V9P2</accession>
<proteinExistence type="predicted"/>
<keyword evidence="1" id="KW-0614">Plasmid</keyword>
<dbReference type="HOGENOM" id="CLU_1665752_0_0_11"/>
<dbReference type="KEGG" id="aja:AJAP_42390"/>
<name>A0A075V9P2_9PSEU</name>
<reference evidence="1 2" key="1">
    <citation type="journal article" date="2014" name="J. Biotechnol.">
        <title>Complete genome sequence of the actinobacterium Amycolatopsis japonica MG417-CF17(T) (=DSM 44213T) producing (S,S)-N,N'-ethylenediaminedisuccinic acid.</title>
        <authorList>
            <person name="Stegmann E."/>
            <person name="Albersmeier A."/>
            <person name="Spohn M."/>
            <person name="Gert H."/>
            <person name="Weber T."/>
            <person name="Wohlleben W."/>
            <person name="Kalinowski J."/>
            <person name="Ruckert C."/>
        </authorList>
    </citation>
    <scope>NUCLEOTIDE SEQUENCE [LARGE SCALE GENOMIC DNA]</scope>
    <source>
        <strain evidence="2">MG417-CF17 (DSM 44213)</strain>
        <plasmid evidence="1">pAmyja1</plasmid>
    </source>
</reference>
<evidence type="ECO:0000313" key="1">
    <source>
        <dbReference type="EMBL" id="AIG81249.1"/>
    </source>
</evidence>
<dbReference type="Proteomes" id="UP000028492">
    <property type="component" value="Plasmid pAmyja1"/>
</dbReference>
<dbReference type="RefSeq" id="WP_040133635.1">
    <property type="nucleotide sequence ID" value="NZ_CP008954.1"/>
</dbReference>
<geneLocation type="plasmid" evidence="1 2">
    <name>pAmyja1</name>
</geneLocation>
<protein>
    <submittedName>
        <fullName evidence="1">Uncharacterized protein</fullName>
    </submittedName>
</protein>
<evidence type="ECO:0000313" key="2">
    <source>
        <dbReference type="Proteomes" id="UP000028492"/>
    </source>
</evidence>
<organism evidence="1 2">
    <name type="scientific">Amycolatopsis japonica</name>
    <dbReference type="NCBI Taxonomy" id="208439"/>
    <lineage>
        <taxon>Bacteria</taxon>
        <taxon>Bacillati</taxon>
        <taxon>Actinomycetota</taxon>
        <taxon>Actinomycetes</taxon>
        <taxon>Pseudonocardiales</taxon>
        <taxon>Pseudonocardiaceae</taxon>
        <taxon>Amycolatopsis</taxon>
        <taxon>Amycolatopsis japonica group</taxon>
    </lineage>
</organism>
<sequence length="158" mass="17146">MERELAPGLLSATFARISAETGLRTRTALVPIADLIVKQARINASVGKHPYGTKTPAWPGTGPAQISGTLYRSIVRTAVLPSGLGWEVKVGIAAGQYPSYGSRRSKTPSSKYGMYLETGLRNGAKYPFLEPAFLWVVNGPARWIYDEMYGATGWLRLG</sequence>
<dbReference type="AlphaFoldDB" id="A0A075V9P2"/>
<dbReference type="eggNOG" id="ENOG5034AIR">
    <property type="taxonomic scope" value="Bacteria"/>
</dbReference>
<keyword evidence="2" id="KW-1185">Reference proteome</keyword>
<dbReference type="EMBL" id="CP008954">
    <property type="protein sequence ID" value="AIG81249.1"/>
    <property type="molecule type" value="Genomic_DNA"/>
</dbReference>
<gene>
    <name evidence="1" type="ORF">AJAP_42390</name>
</gene>